<dbReference type="InterPro" id="IPR012340">
    <property type="entry name" value="NA-bd_OB-fold"/>
</dbReference>
<dbReference type="Proteomes" id="UP000078348">
    <property type="component" value="Unassembled WGS sequence"/>
</dbReference>
<keyword evidence="4" id="KW-1185">Reference proteome</keyword>
<comment type="caution">
    <text evidence="3">The sequence shown here is derived from an EMBL/GenBank/DDBJ whole genome shotgun (WGS) entry which is preliminary data.</text>
</comment>
<feature type="compositionally biased region" description="Basic and acidic residues" evidence="1">
    <location>
        <begin position="62"/>
        <end position="86"/>
    </location>
</feature>
<feature type="transmembrane region" description="Helical" evidence="2">
    <location>
        <begin position="9"/>
        <end position="28"/>
    </location>
</feature>
<accession>A0A196SQK0</accession>
<evidence type="ECO:0000313" key="4">
    <source>
        <dbReference type="Proteomes" id="UP000078348"/>
    </source>
</evidence>
<protein>
    <submittedName>
        <fullName evidence="3">Uncharacterized protein</fullName>
    </submittedName>
</protein>
<dbReference type="EMBL" id="LXWW01000009">
    <property type="protein sequence ID" value="OAO18044.1"/>
    <property type="molecule type" value="Genomic_DNA"/>
</dbReference>
<keyword evidence="2" id="KW-0812">Transmembrane</keyword>
<sequence length="295" mass="33993">MNQNSEAKFGLQVWHFVAIIVAIVYYQIPFLRCAELDVLSGLIIAFCMYIVAKPYFESGKKEKPVEKEEKMEKEEKAMHTEEKDESSTVPATPKRIVYSVEFIRNLRTPLEGKHPYSIVTKVESYGRHSPTPFAVSRGKSPDPFNYFRNHTPDVDECVTRSSRGRLNAEEERDYEQSMRELTPDFCHLPAESLPKDVQMGRVHWLRKSNGRIHVVQPINGIRDIFFHLHDCELEEGDSIQLGDSVMFELSLYEGRLCAVKVKKMATKAIPSPDFSRRVMKHSQEKMATVDDLTLH</sequence>
<gene>
    <name evidence="3" type="ORF">AV274_0192</name>
</gene>
<evidence type="ECO:0000313" key="3">
    <source>
        <dbReference type="EMBL" id="OAO18044.1"/>
    </source>
</evidence>
<keyword evidence="2" id="KW-1133">Transmembrane helix</keyword>
<dbReference type="AlphaFoldDB" id="A0A196SQK0"/>
<evidence type="ECO:0000256" key="1">
    <source>
        <dbReference type="SAM" id="MobiDB-lite"/>
    </source>
</evidence>
<keyword evidence="2" id="KW-0472">Membrane</keyword>
<dbReference type="Gene3D" id="2.40.50.140">
    <property type="entry name" value="Nucleic acid-binding proteins"/>
    <property type="match status" value="1"/>
</dbReference>
<feature type="region of interest" description="Disordered" evidence="1">
    <location>
        <begin position="62"/>
        <end position="90"/>
    </location>
</feature>
<proteinExistence type="predicted"/>
<name>A0A196SQK0_BLAHN</name>
<organism evidence="3 4">
    <name type="scientific">Blastocystis sp. subtype 1 (strain ATCC 50177 / NandII)</name>
    <dbReference type="NCBI Taxonomy" id="478820"/>
    <lineage>
        <taxon>Eukaryota</taxon>
        <taxon>Sar</taxon>
        <taxon>Stramenopiles</taxon>
        <taxon>Bigyra</taxon>
        <taxon>Opalozoa</taxon>
        <taxon>Opalinata</taxon>
        <taxon>Blastocystidae</taxon>
        <taxon>Blastocystis</taxon>
    </lineage>
</organism>
<reference evidence="3 4" key="1">
    <citation type="submission" date="2016-05" db="EMBL/GenBank/DDBJ databases">
        <title>Nuclear genome of Blastocystis sp. subtype 1 NandII.</title>
        <authorList>
            <person name="Gentekaki E."/>
            <person name="Curtis B."/>
            <person name="Stairs C."/>
            <person name="Eme L."/>
            <person name="Herman E."/>
            <person name="Klimes V."/>
            <person name="Arias M.C."/>
            <person name="Elias M."/>
            <person name="Hilliou F."/>
            <person name="Klute M."/>
            <person name="Malik S.-B."/>
            <person name="Pightling A."/>
            <person name="Rachubinski R."/>
            <person name="Salas D."/>
            <person name="Schlacht A."/>
            <person name="Suga H."/>
            <person name="Archibald J."/>
            <person name="Ball S.G."/>
            <person name="Clark G."/>
            <person name="Dacks J."/>
            <person name="Van Der Giezen M."/>
            <person name="Tsaousis A."/>
            <person name="Roger A."/>
        </authorList>
    </citation>
    <scope>NUCLEOTIDE SEQUENCE [LARGE SCALE GENOMIC DNA]</scope>
    <source>
        <strain evidence="4">ATCC 50177 / NandII</strain>
    </source>
</reference>
<dbReference type="OrthoDB" id="10437110at2759"/>
<evidence type="ECO:0000256" key="2">
    <source>
        <dbReference type="SAM" id="Phobius"/>
    </source>
</evidence>